<feature type="transmembrane region" description="Helical" evidence="16">
    <location>
        <begin position="36"/>
        <end position="54"/>
    </location>
</feature>
<evidence type="ECO:0000256" key="7">
    <source>
        <dbReference type="ARBA" id="ARBA00022519"/>
    </source>
</evidence>
<evidence type="ECO:0000256" key="14">
    <source>
        <dbReference type="ARBA" id="ARBA00048202"/>
    </source>
</evidence>
<evidence type="ECO:0000256" key="13">
    <source>
        <dbReference type="ARBA" id="ARBA00023136"/>
    </source>
</evidence>
<keyword evidence="9 15" id="KW-0521">NADP</keyword>
<evidence type="ECO:0000256" key="10">
    <source>
        <dbReference type="ARBA" id="ARBA00022967"/>
    </source>
</evidence>
<feature type="transmembrane region" description="Helical" evidence="16">
    <location>
        <begin position="165"/>
        <end position="182"/>
    </location>
</feature>
<dbReference type="InterPro" id="IPR029035">
    <property type="entry name" value="DHS-like_NAD/FAD-binding_dom"/>
</dbReference>
<dbReference type="InterPro" id="IPR012136">
    <property type="entry name" value="NADH_DH_b"/>
</dbReference>
<reference evidence="18 19" key="1">
    <citation type="submission" date="2019-01" db="EMBL/GenBank/DDBJ databases">
        <authorList>
            <person name="Brito A."/>
        </authorList>
    </citation>
    <scope>NUCLEOTIDE SEQUENCE [LARGE SCALE GENOMIC DNA]</scope>
    <source>
        <strain evidence="18">1</strain>
    </source>
</reference>
<evidence type="ECO:0000256" key="12">
    <source>
        <dbReference type="ARBA" id="ARBA00023027"/>
    </source>
</evidence>
<dbReference type="GO" id="GO:0008750">
    <property type="term" value="F:proton-translocating NAD(P)+ transhydrogenase activity"/>
    <property type="evidence" value="ECO:0007669"/>
    <property type="project" value="UniProtKB-EC"/>
</dbReference>
<evidence type="ECO:0000256" key="5">
    <source>
        <dbReference type="ARBA" id="ARBA00014581"/>
    </source>
</evidence>
<proteinExistence type="inferred from homology"/>
<comment type="subcellular location">
    <subcellularLocation>
        <location evidence="2">Cell inner membrane</location>
        <topology evidence="2">Multi-pass membrane protein</topology>
    </subcellularLocation>
</comment>
<keyword evidence="7 15" id="KW-0997">Cell inner membrane</keyword>
<comment type="function">
    <text evidence="1 15">The transhydrogenation between NADH and NADP is coupled to respiration and ATP hydrolysis and functions as a proton pump across the membrane.</text>
</comment>
<dbReference type="Pfam" id="PF02233">
    <property type="entry name" value="PNTB"/>
    <property type="match status" value="1"/>
</dbReference>
<dbReference type="PIRSF" id="PIRSF000204">
    <property type="entry name" value="PNTB"/>
    <property type="match status" value="1"/>
</dbReference>
<keyword evidence="8 16" id="KW-0812">Transmembrane</keyword>
<evidence type="ECO:0000256" key="8">
    <source>
        <dbReference type="ARBA" id="ARBA00022692"/>
    </source>
</evidence>
<dbReference type="Gene3D" id="3.40.50.1220">
    <property type="entry name" value="TPP-binding domain"/>
    <property type="match status" value="1"/>
</dbReference>
<sequence length="467" mass="48902">MNTYLNTGIELAYLTAAALFILGLKKLGSPATARNGNFLAAVGMLIAIIATLLNQSVLDYEWILVGIIAGSLIGAIAAQKVAMTDMPQMVGIFNGVGGAASSLVAVGEFWRLLDANGTVPLDATFIAILGVLIGGVTLTGSLLAFAKLQGLITGSPVTFPFQQPFNFLLLASFLAGSVYLLIQPANPAIFLTLTTISLLFGALFVLPIGGGDMPVVVSLLNSFSGLAASAVGFILYNNMLIVAGALVGASGLILTQIMCKAMNRPLTNVLFGAFGGDSVAVGGAGGAEIDKTYRSIDSEEGAMMLGYARSVVIVPGYGMAVAQAQHGVRELAAQLEKMGVDVKYAIHPVAGRMPGHMNVLLAEANVAYDRLYDMDDINTEFERVDVALVIGANDVVNPAARNDNSSPIYGMPIIDVDKAQHAIVIKRSMRTGFAGVDNELFYKDKTTMLFGSAQDVVSKLVGEVKQL</sequence>
<evidence type="ECO:0000313" key="19">
    <source>
        <dbReference type="Proteomes" id="UP000320055"/>
    </source>
</evidence>
<feature type="domain" description="NADP transhydrogenase beta-like" evidence="17">
    <location>
        <begin position="10"/>
        <end position="461"/>
    </location>
</feature>
<evidence type="ECO:0000256" key="9">
    <source>
        <dbReference type="ARBA" id="ARBA00022857"/>
    </source>
</evidence>
<feature type="transmembrane region" description="Helical" evidence="16">
    <location>
        <begin position="90"/>
        <end position="113"/>
    </location>
</feature>
<feature type="transmembrane region" description="Helical" evidence="16">
    <location>
        <begin position="188"/>
        <end position="208"/>
    </location>
</feature>
<evidence type="ECO:0000256" key="16">
    <source>
        <dbReference type="SAM" id="Phobius"/>
    </source>
</evidence>
<evidence type="ECO:0000313" key="18">
    <source>
        <dbReference type="EMBL" id="VEP15260.1"/>
    </source>
</evidence>
<evidence type="ECO:0000256" key="15">
    <source>
        <dbReference type="PIRNR" id="PIRNR000204"/>
    </source>
</evidence>
<name>A0A563VV01_9CYAN</name>
<organism evidence="18 19">
    <name type="scientific">Hyella patelloides LEGE 07179</name>
    <dbReference type="NCBI Taxonomy" id="945734"/>
    <lineage>
        <taxon>Bacteria</taxon>
        <taxon>Bacillati</taxon>
        <taxon>Cyanobacteriota</taxon>
        <taxon>Cyanophyceae</taxon>
        <taxon>Pleurocapsales</taxon>
        <taxon>Hyellaceae</taxon>
        <taxon>Hyella</taxon>
    </lineage>
</organism>
<dbReference type="GO" id="GO:0005886">
    <property type="term" value="C:plasma membrane"/>
    <property type="evidence" value="ECO:0007669"/>
    <property type="project" value="UniProtKB-SubCell"/>
</dbReference>
<keyword evidence="19" id="KW-1185">Reference proteome</keyword>
<feature type="transmembrane region" description="Helical" evidence="16">
    <location>
        <begin position="125"/>
        <end position="145"/>
    </location>
</feature>
<evidence type="ECO:0000256" key="6">
    <source>
        <dbReference type="ARBA" id="ARBA00022475"/>
    </source>
</evidence>
<dbReference type="OrthoDB" id="9763786at2"/>
<keyword evidence="12 15" id="KW-0520">NAD</keyword>
<dbReference type="InterPro" id="IPR034300">
    <property type="entry name" value="PNTB-like"/>
</dbReference>
<keyword evidence="6 15" id="KW-1003">Cell membrane</keyword>
<comment type="similarity">
    <text evidence="3 15">Belongs to the PNT beta subunit family.</text>
</comment>
<dbReference type="RefSeq" id="WP_144865381.1">
    <property type="nucleotide sequence ID" value="NZ_LR213792.1"/>
</dbReference>
<dbReference type="PANTHER" id="PTHR44758:SF1">
    <property type="entry name" value="NAD(P) TRANSHYDROGENASE SUBUNIT BETA"/>
    <property type="match status" value="1"/>
</dbReference>
<dbReference type="AlphaFoldDB" id="A0A563VV01"/>
<evidence type="ECO:0000256" key="11">
    <source>
        <dbReference type="ARBA" id="ARBA00022989"/>
    </source>
</evidence>
<feature type="transmembrane region" description="Helical" evidence="16">
    <location>
        <begin position="6"/>
        <end position="24"/>
    </location>
</feature>
<keyword evidence="18" id="KW-0560">Oxidoreductase</keyword>
<evidence type="ECO:0000259" key="17">
    <source>
        <dbReference type="Pfam" id="PF02233"/>
    </source>
</evidence>
<dbReference type="SUPFAM" id="SSF52467">
    <property type="entry name" value="DHS-like NAD/FAD-binding domain"/>
    <property type="match status" value="1"/>
</dbReference>
<dbReference type="PANTHER" id="PTHR44758">
    <property type="entry name" value="NAD(P) TRANSHYDROGENASE SUBUNIT BETA"/>
    <property type="match status" value="1"/>
</dbReference>
<keyword evidence="10 15" id="KW-1278">Translocase</keyword>
<keyword evidence="11 16" id="KW-1133">Transmembrane helix</keyword>
<accession>A0A563VV01</accession>
<feature type="transmembrane region" description="Helical" evidence="16">
    <location>
        <begin position="60"/>
        <end position="78"/>
    </location>
</feature>
<comment type="catalytic activity">
    <reaction evidence="14 15">
        <text>NAD(+) + NADPH + H(+)(in) = NADH + NADP(+) + H(+)(out)</text>
        <dbReference type="Rhea" id="RHEA:47992"/>
        <dbReference type="ChEBI" id="CHEBI:15378"/>
        <dbReference type="ChEBI" id="CHEBI:57540"/>
        <dbReference type="ChEBI" id="CHEBI:57783"/>
        <dbReference type="ChEBI" id="CHEBI:57945"/>
        <dbReference type="ChEBI" id="CHEBI:58349"/>
        <dbReference type="EC" id="7.1.1.1"/>
    </reaction>
</comment>
<dbReference type="EC" id="7.1.1.1" evidence="4 15"/>
<evidence type="ECO:0000256" key="2">
    <source>
        <dbReference type="ARBA" id="ARBA00004429"/>
    </source>
</evidence>
<dbReference type="GO" id="GO:0016491">
    <property type="term" value="F:oxidoreductase activity"/>
    <property type="evidence" value="ECO:0007669"/>
    <property type="project" value="UniProtKB-KW"/>
</dbReference>
<protein>
    <recommendedName>
        <fullName evidence="5 15">NAD(P) transhydrogenase subunit beta</fullName>
        <ecNumber evidence="4 15">7.1.1.1</ecNumber>
    </recommendedName>
    <alternativeName>
        <fullName evidence="15">Nicotinamide nucleotide transhydrogenase subunit beta</fullName>
    </alternativeName>
</protein>
<keyword evidence="13 15" id="KW-0472">Membrane</keyword>
<evidence type="ECO:0000256" key="3">
    <source>
        <dbReference type="ARBA" id="ARBA00007919"/>
    </source>
</evidence>
<evidence type="ECO:0000256" key="1">
    <source>
        <dbReference type="ARBA" id="ARBA00003943"/>
    </source>
</evidence>
<dbReference type="EMBL" id="CAACVJ010000246">
    <property type="protein sequence ID" value="VEP15260.1"/>
    <property type="molecule type" value="Genomic_DNA"/>
</dbReference>
<feature type="transmembrane region" description="Helical" evidence="16">
    <location>
        <begin position="241"/>
        <end position="259"/>
    </location>
</feature>
<evidence type="ECO:0000256" key="4">
    <source>
        <dbReference type="ARBA" id="ARBA00012943"/>
    </source>
</evidence>
<dbReference type="Proteomes" id="UP000320055">
    <property type="component" value="Unassembled WGS sequence"/>
</dbReference>
<gene>
    <name evidence="18" type="primary">pntB</name>
    <name evidence="18" type="ORF">H1P_320031</name>
</gene>
<dbReference type="GO" id="GO:0050661">
    <property type="term" value="F:NADP binding"/>
    <property type="evidence" value="ECO:0007669"/>
    <property type="project" value="InterPro"/>
</dbReference>